<dbReference type="SMART" id="SM00895">
    <property type="entry name" value="FCD"/>
    <property type="match status" value="1"/>
</dbReference>
<dbReference type="GO" id="GO:0003677">
    <property type="term" value="F:DNA binding"/>
    <property type="evidence" value="ECO:0007669"/>
    <property type="project" value="UniProtKB-KW"/>
</dbReference>
<dbReference type="InterPro" id="IPR008920">
    <property type="entry name" value="TF_FadR/GntR_C"/>
</dbReference>
<sequence>MGAENGELESVRVTRMLRDDIVLGRRPPGSRLVERDLATELRVSRLPVREAIRALVNEGIVVARPRSWAIVREFTLRDVRDFAEVRAAIETEVFILATERHDHEGIEQLRLLVEREERAASAGDGDVARGLSGAFHEHMVVLAGNDMLSELASIYATRLKWVFGQHGDLEAMAAEHRRLYEAILARDVELVKTLVVRHLEQGAAAAAKKLSDVASPTRATEE</sequence>
<dbReference type="Gene3D" id="1.20.120.530">
    <property type="entry name" value="GntR ligand-binding domain-like"/>
    <property type="match status" value="1"/>
</dbReference>
<dbReference type="Gene3D" id="1.10.10.10">
    <property type="entry name" value="Winged helix-like DNA-binding domain superfamily/Winged helix DNA-binding domain"/>
    <property type="match status" value="1"/>
</dbReference>
<dbReference type="PROSITE" id="PS50949">
    <property type="entry name" value="HTH_GNTR"/>
    <property type="match status" value="1"/>
</dbReference>
<evidence type="ECO:0000313" key="5">
    <source>
        <dbReference type="EMBL" id="MDQ0644315.1"/>
    </source>
</evidence>
<evidence type="ECO:0000256" key="1">
    <source>
        <dbReference type="ARBA" id="ARBA00023015"/>
    </source>
</evidence>
<organism evidence="5 6">
    <name type="scientific">Microbacterium murale</name>
    <dbReference type="NCBI Taxonomy" id="1081040"/>
    <lineage>
        <taxon>Bacteria</taxon>
        <taxon>Bacillati</taxon>
        <taxon>Actinomycetota</taxon>
        <taxon>Actinomycetes</taxon>
        <taxon>Micrococcales</taxon>
        <taxon>Microbacteriaceae</taxon>
        <taxon>Microbacterium</taxon>
    </lineage>
</organism>
<keyword evidence="2 5" id="KW-0238">DNA-binding</keyword>
<name>A0ABU0PAF1_9MICO</name>
<dbReference type="SUPFAM" id="SSF48008">
    <property type="entry name" value="GntR ligand-binding domain-like"/>
    <property type="match status" value="1"/>
</dbReference>
<dbReference type="InterPro" id="IPR036388">
    <property type="entry name" value="WH-like_DNA-bd_sf"/>
</dbReference>
<keyword evidence="6" id="KW-1185">Reference proteome</keyword>
<keyword evidence="1" id="KW-0805">Transcription regulation</keyword>
<dbReference type="CDD" id="cd07377">
    <property type="entry name" value="WHTH_GntR"/>
    <property type="match status" value="1"/>
</dbReference>
<dbReference type="Pfam" id="PF00392">
    <property type="entry name" value="GntR"/>
    <property type="match status" value="1"/>
</dbReference>
<dbReference type="Proteomes" id="UP001239085">
    <property type="component" value="Unassembled WGS sequence"/>
</dbReference>
<dbReference type="SUPFAM" id="SSF46785">
    <property type="entry name" value="Winged helix' DNA-binding domain"/>
    <property type="match status" value="1"/>
</dbReference>
<dbReference type="SMART" id="SM00345">
    <property type="entry name" value="HTH_GNTR"/>
    <property type="match status" value="1"/>
</dbReference>
<evidence type="ECO:0000313" key="6">
    <source>
        <dbReference type="Proteomes" id="UP001239085"/>
    </source>
</evidence>
<evidence type="ECO:0000259" key="4">
    <source>
        <dbReference type="PROSITE" id="PS50949"/>
    </source>
</evidence>
<proteinExistence type="predicted"/>
<comment type="caution">
    <text evidence="5">The sequence shown here is derived from an EMBL/GenBank/DDBJ whole genome shotgun (WGS) entry which is preliminary data.</text>
</comment>
<feature type="domain" description="HTH gntR-type" evidence="4">
    <location>
        <begin position="7"/>
        <end position="74"/>
    </location>
</feature>
<dbReference type="InterPro" id="IPR000524">
    <property type="entry name" value="Tscrpt_reg_HTH_GntR"/>
</dbReference>
<dbReference type="InterPro" id="IPR036390">
    <property type="entry name" value="WH_DNA-bd_sf"/>
</dbReference>
<dbReference type="PRINTS" id="PR00035">
    <property type="entry name" value="HTHGNTR"/>
</dbReference>
<dbReference type="InterPro" id="IPR011711">
    <property type="entry name" value="GntR_C"/>
</dbReference>
<evidence type="ECO:0000256" key="2">
    <source>
        <dbReference type="ARBA" id="ARBA00023125"/>
    </source>
</evidence>
<dbReference type="PANTHER" id="PTHR43537:SF45">
    <property type="entry name" value="GNTR FAMILY REGULATORY PROTEIN"/>
    <property type="match status" value="1"/>
</dbReference>
<keyword evidence="3" id="KW-0804">Transcription</keyword>
<evidence type="ECO:0000256" key="3">
    <source>
        <dbReference type="ARBA" id="ARBA00023163"/>
    </source>
</evidence>
<protein>
    <submittedName>
        <fullName evidence="5">DNA-binding GntR family transcriptional regulator</fullName>
    </submittedName>
</protein>
<gene>
    <name evidence="5" type="ORF">QFZ46_002475</name>
</gene>
<accession>A0ABU0PAF1</accession>
<dbReference type="PANTHER" id="PTHR43537">
    <property type="entry name" value="TRANSCRIPTIONAL REGULATOR, GNTR FAMILY"/>
    <property type="match status" value="1"/>
</dbReference>
<dbReference type="EMBL" id="JAUSXK010000001">
    <property type="protein sequence ID" value="MDQ0644315.1"/>
    <property type="molecule type" value="Genomic_DNA"/>
</dbReference>
<dbReference type="Pfam" id="PF07729">
    <property type="entry name" value="FCD"/>
    <property type="match status" value="1"/>
</dbReference>
<reference evidence="5 6" key="1">
    <citation type="submission" date="2023-07" db="EMBL/GenBank/DDBJ databases">
        <title>Comparative genomics of wheat-associated soil bacteria to identify genetic determinants of phenazine resistance.</title>
        <authorList>
            <person name="Mouncey N."/>
        </authorList>
    </citation>
    <scope>NUCLEOTIDE SEQUENCE [LARGE SCALE GENOMIC DNA]</scope>
    <source>
        <strain evidence="5 6">W2I7</strain>
    </source>
</reference>